<dbReference type="Pfam" id="PF05168">
    <property type="entry name" value="HEPN"/>
    <property type="match status" value="1"/>
</dbReference>
<evidence type="ECO:0000256" key="1">
    <source>
        <dbReference type="ARBA" id="ARBA00038248"/>
    </source>
</evidence>
<dbReference type="Proteomes" id="UP000509346">
    <property type="component" value="Chromosome"/>
</dbReference>
<keyword evidence="4" id="KW-1185">Reference proteome</keyword>
<dbReference type="Gene3D" id="1.20.120.330">
    <property type="entry name" value="Nucleotidyltransferases domain 2"/>
    <property type="match status" value="1"/>
</dbReference>
<gene>
    <name evidence="3" type="ORF">HZS54_25830</name>
</gene>
<sequence length="130" mass="14042">MADEEYVDEELGKAREALADAESLAAGSGSDAGVVNRLYYACFHAAQAALYDRGVDPSSHGAVRNLFGKQFVRDDSFSRAQGRLLTTLADLRQQADYGYEPIDEDVGALTERATAFVEAVERHLEGEPAG</sequence>
<reference evidence="3 4" key="1">
    <citation type="submission" date="2020-07" db="EMBL/GenBank/DDBJ databases">
        <title>Halosimplex litoreum sp. nov. and Halosimplex rubrum sp. nov., isolated from different salt environments.</title>
        <authorList>
            <person name="Cui H."/>
        </authorList>
    </citation>
    <scope>NUCLEOTIDE SEQUENCE [LARGE SCALE GENOMIC DNA]</scope>
    <source>
        <strain evidence="3 4">R2</strain>
    </source>
</reference>
<evidence type="ECO:0000313" key="3">
    <source>
        <dbReference type="EMBL" id="QLH84834.1"/>
    </source>
</evidence>
<dbReference type="OrthoDB" id="263873at2157"/>
<dbReference type="PANTHER" id="PTHR36565:SF1">
    <property type="entry name" value="UPF0332 PROTEIN TM_1000"/>
    <property type="match status" value="1"/>
</dbReference>
<evidence type="ECO:0000313" key="4">
    <source>
        <dbReference type="Proteomes" id="UP000509346"/>
    </source>
</evidence>
<evidence type="ECO:0000259" key="2">
    <source>
        <dbReference type="Pfam" id="PF05168"/>
    </source>
</evidence>
<comment type="similarity">
    <text evidence="1">Belongs to the UPF0332 family.</text>
</comment>
<dbReference type="PANTHER" id="PTHR36565">
    <property type="entry name" value="UPF0332 PROTEIN TM_1000"/>
    <property type="match status" value="1"/>
</dbReference>
<dbReference type="EMBL" id="CP058909">
    <property type="protein sequence ID" value="QLH84834.1"/>
    <property type="molecule type" value="Genomic_DNA"/>
</dbReference>
<name>A0A7D5TXK0_9EURY</name>
<dbReference type="GeneID" id="56086089"/>
<dbReference type="AlphaFoldDB" id="A0A7D5TXK0"/>
<accession>A0A7D5TXK0</accession>
<organism evidence="3 4">
    <name type="scientific">Halosimplex pelagicum</name>
    <dbReference type="NCBI Taxonomy" id="869886"/>
    <lineage>
        <taxon>Archaea</taxon>
        <taxon>Methanobacteriati</taxon>
        <taxon>Methanobacteriota</taxon>
        <taxon>Stenosarchaea group</taxon>
        <taxon>Halobacteria</taxon>
        <taxon>Halobacteriales</taxon>
        <taxon>Haloarculaceae</taxon>
        <taxon>Halosimplex</taxon>
    </lineage>
</organism>
<dbReference type="RefSeq" id="WP_179919911.1">
    <property type="nucleotide sequence ID" value="NZ_CP058909.1"/>
</dbReference>
<dbReference type="InterPro" id="IPR007842">
    <property type="entry name" value="HEPN_dom"/>
</dbReference>
<dbReference type="InterPro" id="IPR052226">
    <property type="entry name" value="UPF0332_toxin"/>
</dbReference>
<feature type="domain" description="HEPN" evidence="2">
    <location>
        <begin position="11"/>
        <end position="122"/>
    </location>
</feature>
<protein>
    <submittedName>
        <fullName evidence="3">HEPN domain-containing protein</fullName>
    </submittedName>
</protein>
<dbReference type="KEGG" id="hpel:HZS54_25830"/>
<proteinExistence type="inferred from homology"/>